<comment type="subcellular location">
    <subcellularLocation>
        <location evidence="1">Membrane</location>
        <topology evidence="1">Single-pass type IV membrane protein</topology>
    </subcellularLocation>
</comment>
<dbReference type="GO" id="GO:0090158">
    <property type="term" value="P:endoplasmic reticulum membrane organization"/>
    <property type="evidence" value="ECO:0007669"/>
    <property type="project" value="TreeGrafter"/>
</dbReference>
<feature type="compositionally biased region" description="Basic and acidic residues" evidence="6">
    <location>
        <begin position="454"/>
        <end position="463"/>
    </location>
</feature>
<evidence type="ECO:0000256" key="6">
    <source>
        <dbReference type="SAM" id="MobiDB-lite"/>
    </source>
</evidence>
<sequence length="516" mass="56353">MVASGGDENAPVADAVAQSLVEDVTKAEHEPAVGDKRRERDDDVASLVPGVEAVPEAPGAVPDDAAGSQDSQTTQDDEMHDVMAKIKDAAAADVTFDAAAAAAAVVPPPEPLKAESATPVQDAVVAAAAGVGADPNAVANVKFDSKRMARVSFNSWFDFDSYFEMYMQETFQPFRMRSSCSVEAYRRNQQKVMLNNKSSRGRRAEFPDEAIHHHRIYMCTHAMKARCRGANTRPGQKYGLQHGDSGAVLDCVLTDGSVIAFAYVSGVDVALAPNSSVILEPADSLAFHLQPQTAPQAVLTIRNVADDRQIAFKVKTTRPLRYLVRPNQGLLGPNGSASIMVILQQKDCDELLRLDPAERQLANDKFLVQSIFVDDSFYELVKTKSTKEMADELTNMWARTDKRALSNKKLRCRFVQDSEEPGRPASPPSPVRASSTNVSPAKTAATSDARFQSRRSDEAREEVATPAQLSSALLQDEKPQAPKVAESRETTKETVQEVAALRKKYDEVRCRKECIW</sequence>
<organism evidence="8 9">
    <name type="scientific">Phytophthora lilii</name>
    <dbReference type="NCBI Taxonomy" id="2077276"/>
    <lineage>
        <taxon>Eukaryota</taxon>
        <taxon>Sar</taxon>
        <taxon>Stramenopiles</taxon>
        <taxon>Oomycota</taxon>
        <taxon>Peronosporomycetes</taxon>
        <taxon>Peronosporales</taxon>
        <taxon>Peronosporaceae</taxon>
        <taxon>Phytophthora</taxon>
    </lineage>
</organism>
<accession>A0A9W6TI85</accession>
<evidence type="ECO:0000256" key="1">
    <source>
        <dbReference type="ARBA" id="ARBA00004211"/>
    </source>
</evidence>
<dbReference type="AlphaFoldDB" id="A0A9W6TI85"/>
<protein>
    <submittedName>
        <fullName evidence="8">Unnamed protein product</fullName>
    </submittedName>
</protein>
<feature type="compositionally biased region" description="Polar residues" evidence="6">
    <location>
        <begin position="436"/>
        <end position="450"/>
    </location>
</feature>
<dbReference type="EMBL" id="BSXW01000172">
    <property type="protein sequence ID" value="GMF13813.1"/>
    <property type="molecule type" value="Genomic_DNA"/>
</dbReference>
<dbReference type="GO" id="GO:0005886">
    <property type="term" value="C:plasma membrane"/>
    <property type="evidence" value="ECO:0007669"/>
    <property type="project" value="TreeGrafter"/>
</dbReference>
<keyword evidence="5" id="KW-0472">Membrane</keyword>
<dbReference type="PROSITE" id="PS50202">
    <property type="entry name" value="MSP"/>
    <property type="match status" value="1"/>
</dbReference>
<dbReference type="Proteomes" id="UP001165083">
    <property type="component" value="Unassembled WGS sequence"/>
</dbReference>
<keyword evidence="3" id="KW-0812">Transmembrane</keyword>
<feature type="region of interest" description="Disordered" evidence="6">
    <location>
        <begin position="415"/>
        <end position="493"/>
    </location>
</feature>
<keyword evidence="9" id="KW-1185">Reference proteome</keyword>
<feature type="domain" description="MSP" evidence="7">
    <location>
        <begin position="276"/>
        <end position="415"/>
    </location>
</feature>
<evidence type="ECO:0000256" key="2">
    <source>
        <dbReference type="ARBA" id="ARBA00008932"/>
    </source>
</evidence>
<dbReference type="Pfam" id="PF00635">
    <property type="entry name" value="Motile_Sperm"/>
    <property type="match status" value="1"/>
</dbReference>
<dbReference type="PANTHER" id="PTHR10809:SF6">
    <property type="entry name" value="AT11025P-RELATED"/>
    <property type="match status" value="1"/>
</dbReference>
<dbReference type="PANTHER" id="PTHR10809">
    <property type="entry name" value="VESICLE-ASSOCIATED MEMBRANE PROTEIN-ASSOCIATED PROTEIN"/>
    <property type="match status" value="1"/>
</dbReference>
<name>A0A9W6TI85_9STRA</name>
<evidence type="ECO:0000256" key="5">
    <source>
        <dbReference type="ARBA" id="ARBA00023136"/>
    </source>
</evidence>
<dbReference type="SUPFAM" id="SSF49354">
    <property type="entry name" value="PapD-like"/>
    <property type="match status" value="1"/>
</dbReference>
<dbReference type="Gene3D" id="2.60.40.10">
    <property type="entry name" value="Immunoglobulins"/>
    <property type="match status" value="1"/>
</dbReference>
<gene>
    <name evidence="8" type="ORF">Plil01_000425100</name>
</gene>
<comment type="similarity">
    <text evidence="2">Belongs to the VAMP-associated protein (VAP) (TC 9.B.17) family.</text>
</comment>
<dbReference type="InterPro" id="IPR000535">
    <property type="entry name" value="MSP_dom"/>
</dbReference>
<dbReference type="InterPro" id="IPR008962">
    <property type="entry name" value="PapD-like_sf"/>
</dbReference>
<evidence type="ECO:0000256" key="4">
    <source>
        <dbReference type="ARBA" id="ARBA00022989"/>
    </source>
</evidence>
<feature type="compositionally biased region" description="Basic and acidic residues" evidence="6">
    <location>
        <begin position="475"/>
        <end position="493"/>
    </location>
</feature>
<dbReference type="InterPro" id="IPR016763">
    <property type="entry name" value="VAP"/>
</dbReference>
<comment type="caution">
    <text evidence="8">The sequence shown here is derived from an EMBL/GenBank/DDBJ whole genome shotgun (WGS) entry which is preliminary data.</text>
</comment>
<evidence type="ECO:0000313" key="8">
    <source>
        <dbReference type="EMBL" id="GMF13813.1"/>
    </source>
</evidence>
<feature type="compositionally biased region" description="Basic and acidic residues" evidence="6">
    <location>
        <begin position="23"/>
        <end position="43"/>
    </location>
</feature>
<dbReference type="InterPro" id="IPR013783">
    <property type="entry name" value="Ig-like_fold"/>
</dbReference>
<evidence type="ECO:0000256" key="3">
    <source>
        <dbReference type="ARBA" id="ARBA00022692"/>
    </source>
</evidence>
<evidence type="ECO:0000313" key="9">
    <source>
        <dbReference type="Proteomes" id="UP001165083"/>
    </source>
</evidence>
<reference evidence="8" key="1">
    <citation type="submission" date="2023-04" db="EMBL/GenBank/DDBJ databases">
        <title>Phytophthora lilii NBRC 32176.</title>
        <authorList>
            <person name="Ichikawa N."/>
            <person name="Sato H."/>
            <person name="Tonouchi N."/>
        </authorList>
    </citation>
    <scope>NUCLEOTIDE SEQUENCE</scope>
    <source>
        <strain evidence="8">NBRC 32176</strain>
    </source>
</reference>
<feature type="region of interest" description="Disordered" evidence="6">
    <location>
        <begin position="1"/>
        <end position="77"/>
    </location>
</feature>
<dbReference type="GO" id="GO:0061817">
    <property type="term" value="P:endoplasmic reticulum-plasma membrane tethering"/>
    <property type="evidence" value="ECO:0007669"/>
    <property type="project" value="TreeGrafter"/>
</dbReference>
<keyword evidence="4" id="KW-1133">Transmembrane helix</keyword>
<evidence type="ECO:0000259" key="7">
    <source>
        <dbReference type="PROSITE" id="PS50202"/>
    </source>
</evidence>
<proteinExistence type="inferred from homology"/>
<dbReference type="OrthoDB" id="264603at2759"/>
<dbReference type="GO" id="GO:0005789">
    <property type="term" value="C:endoplasmic reticulum membrane"/>
    <property type="evidence" value="ECO:0007669"/>
    <property type="project" value="InterPro"/>
</dbReference>